<dbReference type="PATRIC" id="fig|1807.14.peg.3655"/>
<accession>A0A0J6VT84</accession>
<dbReference type="EMBL" id="JYNU01000023">
    <property type="protein sequence ID" value="KMO74245.1"/>
    <property type="molecule type" value="Genomic_DNA"/>
</dbReference>
<evidence type="ECO:0000259" key="2">
    <source>
        <dbReference type="PROSITE" id="PS51651"/>
    </source>
</evidence>
<name>A0A0J6VT84_9MYCO</name>
<reference evidence="3 4" key="1">
    <citation type="journal article" date="2015" name="Genome Biol. Evol.">
        <title>Characterization of Three Mycobacterium spp. with Potential Use in Bioremediation by Genome Sequencing and Comparative Genomics.</title>
        <authorList>
            <person name="Das S."/>
            <person name="Pettersson B.M."/>
            <person name="Behra P.R."/>
            <person name="Ramesh M."/>
            <person name="Dasgupta S."/>
            <person name="Bhattacharya A."/>
            <person name="Kirsebom L.A."/>
        </authorList>
    </citation>
    <scope>NUCLEOTIDE SEQUENCE [LARGE SCALE GENOMIC DNA]</scope>
    <source>
        <strain evidence="3 4">DSM 44075</strain>
    </source>
</reference>
<feature type="domain" description="DOCKER" evidence="2">
    <location>
        <begin position="1"/>
        <end position="76"/>
    </location>
</feature>
<feature type="coiled-coil region" evidence="1">
    <location>
        <begin position="5"/>
        <end position="39"/>
    </location>
</feature>
<sequence>MIYEMSNDESDLAQARRLLASLQENMIHTTRMIEKFERQRPAGSSAGPRERVLRGELSEIHGYVNRIYERFPETRP</sequence>
<dbReference type="AlphaFoldDB" id="A0A0J6VT84"/>
<organism evidence="3 4">
    <name type="scientific">Mycolicibacterium obuense</name>
    <dbReference type="NCBI Taxonomy" id="1807"/>
    <lineage>
        <taxon>Bacteria</taxon>
        <taxon>Bacillati</taxon>
        <taxon>Actinomycetota</taxon>
        <taxon>Actinomycetes</taxon>
        <taxon>Mycobacteriales</taxon>
        <taxon>Mycobacteriaceae</taxon>
        <taxon>Mycolicibacterium</taxon>
    </lineage>
</organism>
<evidence type="ECO:0000256" key="1">
    <source>
        <dbReference type="SAM" id="Coils"/>
    </source>
</evidence>
<comment type="caution">
    <text evidence="3">The sequence shown here is derived from an EMBL/GenBank/DDBJ whole genome shotgun (WGS) entry which is preliminary data.</text>
</comment>
<gene>
    <name evidence="3" type="ORF">MOBUDSM44075_03634</name>
</gene>
<protein>
    <recommendedName>
        <fullName evidence="2">DOCKER domain-containing protein</fullName>
    </recommendedName>
</protein>
<dbReference type="InterPro" id="IPR027357">
    <property type="entry name" value="DOCKER_dom"/>
</dbReference>
<evidence type="ECO:0000313" key="4">
    <source>
        <dbReference type="Proteomes" id="UP000036313"/>
    </source>
</evidence>
<evidence type="ECO:0000313" key="3">
    <source>
        <dbReference type="EMBL" id="KMO74245.1"/>
    </source>
</evidence>
<proteinExistence type="predicted"/>
<dbReference type="Proteomes" id="UP000036313">
    <property type="component" value="Unassembled WGS sequence"/>
</dbReference>
<dbReference type="PROSITE" id="PS51651">
    <property type="entry name" value="DOCKER"/>
    <property type="match status" value="1"/>
</dbReference>
<keyword evidence="1" id="KW-0175">Coiled coil</keyword>